<dbReference type="AlphaFoldDB" id="A0A0L8V5K6"/>
<dbReference type="Gene3D" id="1.25.40.10">
    <property type="entry name" value="Tetratricopeptide repeat domain"/>
    <property type="match status" value="8"/>
</dbReference>
<dbReference type="Pfam" id="PF13432">
    <property type="entry name" value="TPR_16"/>
    <property type="match status" value="3"/>
</dbReference>
<keyword evidence="1" id="KW-0802">TPR repeat</keyword>
<feature type="repeat" description="TPR" evidence="1">
    <location>
        <begin position="527"/>
        <end position="560"/>
    </location>
</feature>
<evidence type="ECO:0000256" key="3">
    <source>
        <dbReference type="SAM" id="Phobius"/>
    </source>
</evidence>
<evidence type="ECO:0000313" key="5">
    <source>
        <dbReference type="Proteomes" id="UP000036958"/>
    </source>
</evidence>
<keyword evidence="3" id="KW-0812">Transmembrane</keyword>
<dbReference type="OrthoDB" id="9814448at2"/>
<sequence length="1041" mass="120222">MNPLEKKTESLFLGKNKTKSMRTRILLFVLLLNCINITGYGQETAYYPSLEAAIHQAKELFTKNKFIAAQQQFEAIAQKADDGSEIQSEAHFYKALCALRLDSKNGEELIVKFIEEHPVSPYKNKAWFELGSSQFNGGKYAQMLRSYQKLKSSSLDKQEQIKVHYQKGYAYFQTEKYQLAEVEFEKIKDTNNLYAGPAKYYWAHIHYLKEDYDAALSEFDKLKNNPAFAEVIPFYMSQIYYKRGQYDQVIEFTIPLLDEVSEDKKPELAKIIGSSYFYLKDFSKAIPYMEAYIDFTNSRVPEENYILGYAYHATGQYNKAIAPLETAARGKDELAQNAYYHLADSYIKTEQKDKARVAFESASELDFNAEIKEDALFNYAKITYELSYSPFNETIKAFDKYIALYPNSERNDAAYDYLVNVYMGTSNYKEAIESIEKIQVKNSSIRKAYQRVTFYRGLELFNNLYYESAIGLFDQSLANGEHSGEFKAGALFWKAEANYRLGRYQQAVSGFNQFLRTPGANARPEFRTAHYNLGYAYFKLKDYTAAGQSFQKYLDNNQDNQDQKVADAFNRLGDSFFVNRDFRNAIKNYDKAFWLKQYDADYALFQKAICLGLQRDQDQKISNLRTLVQTFPNSGLMDDALYELGRSYERTGQAKTAEGYYRDIINDFQQSSYRPKAILQLGLVLYNQSQFNQSLDAYKQVVEEYPNSQEAQSALLGIKNNYIELNNVDAYFAYAERLGSGVQVSVSEQDSLTYLAAEKSYMARDEQAKSQLERYLRQYPNGSFSLNAHFYLAEQRYTDKEYALALQDYEWVLAKGENIFTEPALEKASELQFNAANYEQALSYYERLENISNTQWNLLKARAGKMRSHYNLGNYQACIDAAKTLLSSEKLTDVLKREANYKLAKSYYQTKQLDAALPILGNLAEDTRSEEGAEAKYLLTEILYTQNQLAAAEEQVMDFISKNTPHQYWLARSFILLSDIYLSQGDRFQARHTLKSIVENYPETDDGIIETGQAKLQHLESLDEQEEQEGKRPMQIDINEQ</sequence>
<keyword evidence="3" id="KW-0472">Membrane</keyword>
<feature type="region of interest" description="Disordered" evidence="2">
    <location>
        <begin position="1021"/>
        <end position="1041"/>
    </location>
</feature>
<keyword evidence="3" id="KW-1133">Transmembrane helix</keyword>
<dbReference type="PANTHER" id="PTHR12558">
    <property type="entry name" value="CELL DIVISION CYCLE 16,23,27"/>
    <property type="match status" value="1"/>
</dbReference>
<protein>
    <submittedName>
        <fullName evidence="4">Uncharacterized protein</fullName>
    </submittedName>
</protein>
<dbReference type="SUPFAM" id="SSF48452">
    <property type="entry name" value="TPR-like"/>
    <property type="match status" value="6"/>
</dbReference>
<dbReference type="PANTHER" id="PTHR12558:SF13">
    <property type="entry name" value="CELL DIVISION CYCLE PROTEIN 27 HOMOLOG"/>
    <property type="match status" value="1"/>
</dbReference>
<accession>A0A0L8V5K6</accession>
<dbReference type="PROSITE" id="PS50005">
    <property type="entry name" value="TPR"/>
    <property type="match status" value="4"/>
</dbReference>
<proteinExistence type="predicted"/>
<name>A0A0L8V5K6_9BACT</name>
<dbReference type="Pfam" id="PF13181">
    <property type="entry name" value="TPR_8"/>
    <property type="match status" value="2"/>
</dbReference>
<feature type="repeat" description="TPR" evidence="1">
    <location>
        <begin position="566"/>
        <end position="599"/>
    </location>
</feature>
<dbReference type="InterPro" id="IPR011990">
    <property type="entry name" value="TPR-like_helical_dom_sf"/>
</dbReference>
<comment type="caution">
    <text evidence="4">The sequence shown here is derived from an EMBL/GenBank/DDBJ whole genome shotgun (WGS) entry which is preliminary data.</text>
</comment>
<keyword evidence="5" id="KW-1185">Reference proteome</keyword>
<dbReference type="STRING" id="1409788.NC99_36870"/>
<feature type="transmembrane region" description="Helical" evidence="3">
    <location>
        <begin position="21"/>
        <end position="41"/>
    </location>
</feature>
<feature type="repeat" description="TPR" evidence="1">
    <location>
        <begin position="675"/>
        <end position="708"/>
    </location>
</feature>
<dbReference type="InterPro" id="IPR019734">
    <property type="entry name" value="TPR_rpt"/>
</dbReference>
<reference evidence="5" key="1">
    <citation type="submission" date="2015-07" db="EMBL/GenBank/DDBJ databases">
        <title>Genome sequencing of Sunxiuqinia dokdonensis strain SK.</title>
        <authorList>
            <person name="Ahn S."/>
            <person name="Kim B.-C."/>
        </authorList>
    </citation>
    <scope>NUCLEOTIDE SEQUENCE [LARGE SCALE GENOMIC DNA]</scope>
    <source>
        <strain evidence="5">SK</strain>
    </source>
</reference>
<evidence type="ECO:0000256" key="2">
    <source>
        <dbReference type="SAM" id="MobiDB-lite"/>
    </source>
</evidence>
<evidence type="ECO:0000313" key="4">
    <source>
        <dbReference type="EMBL" id="KOH43502.1"/>
    </source>
</evidence>
<dbReference type="Pfam" id="PF13174">
    <property type="entry name" value="TPR_6"/>
    <property type="match status" value="5"/>
</dbReference>
<dbReference type="Proteomes" id="UP000036958">
    <property type="component" value="Unassembled WGS sequence"/>
</dbReference>
<feature type="repeat" description="TPR" evidence="1">
    <location>
        <begin position="336"/>
        <end position="369"/>
    </location>
</feature>
<organism evidence="4 5">
    <name type="scientific">Sunxiuqinia dokdonensis</name>
    <dbReference type="NCBI Taxonomy" id="1409788"/>
    <lineage>
        <taxon>Bacteria</taxon>
        <taxon>Pseudomonadati</taxon>
        <taxon>Bacteroidota</taxon>
        <taxon>Bacteroidia</taxon>
        <taxon>Marinilabiliales</taxon>
        <taxon>Prolixibacteraceae</taxon>
        <taxon>Sunxiuqinia</taxon>
    </lineage>
</organism>
<dbReference type="PATRIC" id="fig|1409788.3.peg.3774"/>
<gene>
    <name evidence="4" type="ORF">NC99_36870</name>
</gene>
<evidence type="ECO:0000256" key="1">
    <source>
        <dbReference type="PROSITE-ProRule" id="PRU00339"/>
    </source>
</evidence>
<dbReference type="EMBL" id="LGIA01000184">
    <property type="protein sequence ID" value="KOH43502.1"/>
    <property type="molecule type" value="Genomic_DNA"/>
</dbReference>
<dbReference type="SMART" id="SM00028">
    <property type="entry name" value="TPR"/>
    <property type="match status" value="13"/>
</dbReference>